<dbReference type="InterPro" id="IPR017482">
    <property type="entry name" value="Lambda-type_endonuclease"/>
</dbReference>
<dbReference type="Gene3D" id="3.90.320.10">
    <property type="match status" value="1"/>
</dbReference>
<dbReference type="InterPro" id="IPR011335">
    <property type="entry name" value="Restrct_endonuc-II-like"/>
</dbReference>
<accession>A0A6C0BTP6</accession>
<organism evidence="2">
    <name type="scientific">viral metagenome</name>
    <dbReference type="NCBI Taxonomy" id="1070528"/>
    <lineage>
        <taxon>unclassified sequences</taxon>
        <taxon>metagenomes</taxon>
        <taxon>organismal metagenomes</taxon>
    </lineage>
</organism>
<dbReference type="InterPro" id="IPR051703">
    <property type="entry name" value="NF-kappa-B_Signaling_Reg"/>
</dbReference>
<evidence type="ECO:0000313" key="2">
    <source>
        <dbReference type="EMBL" id="QHS95402.1"/>
    </source>
</evidence>
<dbReference type="EMBL" id="MN739249">
    <property type="protein sequence ID" value="QHS95402.1"/>
    <property type="molecule type" value="Genomic_DNA"/>
</dbReference>
<dbReference type="InterPro" id="IPR011604">
    <property type="entry name" value="PDDEXK-like_dom_sf"/>
</dbReference>
<feature type="domain" description="YqaJ viral recombinase" evidence="1">
    <location>
        <begin position="110"/>
        <end position="243"/>
    </location>
</feature>
<dbReference type="PANTHER" id="PTHR46609">
    <property type="entry name" value="EXONUCLEASE, PHAGE-TYPE/RECB, C-TERMINAL DOMAIN-CONTAINING PROTEIN"/>
    <property type="match status" value="1"/>
</dbReference>
<evidence type="ECO:0000259" key="1">
    <source>
        <dbReference type="Pfam" id="PF09588"/>
    </source>
</evidence>
<proteinExistence type="predicted"/>
<dbReference type="PANTHER" id="PTHR46609:SF6">
    <property type="entry name" value="EXONUCLEASE, PHAGE-TYPE_RECB, C-TERMINAL DOMAIN-CONTAINING PROTEIN-RELATED"/>
    <property type="match status" value="1"/>
</dbReference>
<protein>
    <recommendedName>
        <fullName evidence="1">YqaJ viral recombinase domain-containing protein</fullName>
    </recommendedName>
</protein>
<dbReference type="SUPFAM" id="SSF52980">
    <property type="entry name" value="Restriction endonuclease-like"/>
    <property type="match status" value="1"/>
</dbReference>
<dbReference type="AlphaFoldDB" id="A0A6C0BTP6"/>
<sequence length="430" mass="51734">MIIPSEINEYVSNYVSNYVNESSVSKKYAYRVIENSPLIRNKIVSELILKYNLQDSILDDSSIYYLNQFVKHTITSIVRQYFDHEYNKMNILYKLEKLKKLELPEQRTPEWYKMRETMLTASSLADALGKGHFKTKEDLLIDKSSKDPLPYFSNDIIEWGVKYEPVATTFYEKINNVNVLEFGLVPHPEFKIFGASPDGICDENSSEEYIGRMLEIKCPPVRKFTKEVPEHYWMQMQGQLETCDLEECDFLQVKLLEYNSEEEYENDKYLENEKVKEGYTEYNLPKGLVLTFISYNDKKEKKYNYEYSKFDQSYDDLKKWSDEIIKNYKNEYSEIKYNWWRIDRYECTLVLRDREWWMETMPKIIDFWEDVEHYRKIGNQSLIDKKLERKNKRKSKQKKKKEEKNTNVIEISKEIQEQINNSYLLDSDSE</sequence>
<dbReference type="CDD" id="cd22343">
    <property type="entry name" value="PDDEXK_lambda_exonuclease-like"/>
    <property type="match status" value="1"/>
</dbReference>
<dbReference type="Pfam" id="PF09588">
    <property type="entry name" value="YqaJ"/>
    <property type="match status" value="1"/>
</dbReference>
<name>A0A6C0BTP6_9ZZZZ</name>
<dbReference type="NCBIfam" id="TIGR03033">
    <property type="entry name" value="phage_rel_nuc"/>
    <property type="match status" value="1"/>
</dbReference>
<reference evidence="2" key="1">
    <citation type="journal article" date="2020" name="Nature">
        <title>Giant virus diversity and host interactions through global metagenomics.</title>
        <authorList>
            <person name="Schulz F."/>
            <person name="Roux S."/>
            <person name="Paez-Espino D."/>
            <person name="Jungbluth S."/>
            <person name="Walsh D.A."/>
            <person name="Denef V.J."/>
            <person name="McMahon K.D."/>
            <person name="Konstantinidis K.T."/>
            <person name="Eloe-Fadrosh E.A."/>
            <person name="Kyrpides N.C."/>
            <person name="Woyke T."/>
        </authorList>
    </citation>
    <scope>NUCLEOTIDE SEQUENCE</scope>
    <source>
        <strain evidence="2">GVMAG-M-3300018428-35</strain>
    </source>
</reference>
<dbReference type="InterPro" id="IPR019080">
    <property type="entry name" value="YqaJ_viral_recombinase"/>
</dbReference>